<evidence type="ECO:0000256" key="2">
    <source>
        <dbReference type="ARBA" id="ARBA00022737"/>
    </source>
</evidence>
<dbReference type="InterPro" id="IPR038408">
    <property type="entry name" value="GNK2_sf"/>
</dbReference>
<dbReference type="AlphaFoldDB" id="A0AAV5C8L2"/>
<reference evidence="5" key="1">
    <citation type="journal article" date="2018" name="DNA Res.">
        <title>Multiple hybrid de novo genome assembly of finger millet, an orphan allotetraploid crop.</title>
        <authorList>
            <person name="Hatakeyama M."/>
            <person name="Aluri S."/>
            <person name="Balachadran M.T."/>
            <person name="Sivarajan S.R."/>
            <person name="Patrignani A."/>
            <person name="Gruter S."/>
            <person name="Poveda L."/>
            <person name="Shimizu-Inatsugi R."/>
            <person name="Baeten J."/>
            <person name="Francoijs K.J."/>
            <person name="Nataraja K.N."/>
            <person name="Reddy Y.A.N."/>
            <person name="Phadnis S."/>
            <person name="Ravikumar R.L."/>
            <person name="Schlapbach R."/>
            <person name="Sreeman S.M."/>
            <person name="Shimizu K.K."/>
        </authorList>
    </citation>
    <scope>NUCLEOTIDE SEQUENCE</scope>
</reference>
<keyword evidence="6" id="KW-1185">Reference proteome</keyword>
<feature type="chain" id="PRO_5043360617" description="Gnk2-homologous domain-containing protein" evidence="3">
    <location>
        <begin position="24"/>
        <end position="98"/>
    </location>
</feature>
<comment type="caution">
    <text evidence="5">The sequence shown here is derived from an EMBL/GenBank/DDBJ whole genome shotgun (WGS) entry which is preliminary data.</text>
</comment>
<evidence type="ECO:0000256" key="1">
    <source>
        <dbReference type="ARBA" id="ARBA00022729"/>
    </source>
</evidence>
<dbReference type="Proteomes" id="UP001054889">
    <property type="component" value="Unassembled WGS sequence"/>
</dbReference>
<evidence type="ECO:0000313" key="6">
    <source>
        <dbReference type="Proteomes" id="UP001054889"/>
    </source>
</evidence>
<feature type="domain" description="Gnk2-homologous" evidence="4">
    <location>
        <begin position="1"/>
        <end position="95"/>
    </location>
</feature>
<sequence>MRRRRHHPAILFLIFFSLAGAAADNDNDAAADPAILATVCGGTAGVEPGCMAYLSPTACQLCYARSRVKLPHCLPATAGRIFLDGCFLRYGGGHQGHH</sequence>
<dbReference type="CDD" id="cd23509">
    <property type="entry name" value="Gnk2-like"/>
    <property type="match status" value="1"/>
</dbReference>
<protein>
    <recommendedName>
        <fullName evidence="4">Gnk2-homologous domain-containing protein</fullName>
    </recommendedName>
</protein>
<dbReference type="PROSITE" id="PS51473">
    <property type="entry name" value="GNK2"/>
    <property type="match status" value="1"/>
</dbReference>
<evidence type="ECO:0000256" key="3">
    <source>
        <dbReference type="SAM" id="SignalP"/>
    </source>
</evidence>
<proteinExistence type="predicted"/>
<dbReference type="Gene3D" id="3.30.430.20">
    <property type="entry name" value="Gnk2 domain, C-X8-C-X2-C motif"/>
    <property type="match status" value="1"/>
</dbReference>
<keyword evidence="1 3" id="KW-0732">Signal</keyword>
<dbReference type="Pfam" id="PF01657">
    <property type="entry name" value="Stress-antifung"/>
    <property type="match status" value="1"/>
</dbReference>
<dbReference type="InterPro" id="IPR002902">
    <property type="entry name" value="GNK2"/>
</dbReference>
<accession>A0AAV5C8L2</accession>
<name>A0AAV5C8L2_ELECO</name>
<keyword evidence="2" id="KW-0677">Repeat</keyword>
<organism evidence="5 6">
    <name type="scientific">Eleusine coracana subsp. coracana</name>
    <dbReference type="NCBI Taxonomy" id="191504"/>
    <lineage>
        <taxon>Eukaryota</taxon>
        <taxon>Viridiplantae</taxon>
        <taxon>Streptophyta</taxon>
        <taxon>Embryophyta</taxon>
        <taxon>Tracheophyta</taxon>
        <taxon>Spermatophyta</taxon>
        <taxon>Magnoliopsida</taxon>
        <taxon>Liliopsida</taxon>
        <taxon>Poales</taxon>
        <taxon>Poaceae</taxon>
        <taxon>PACMAD clade</taxon>
        <taxon>Chloridoideae</taxon>
        <taxon>Cynodonteae</taxon>
        <taxon>Eleusininae</taxon>
        <taxon>Eleusine</taxon>
    </lineage>
</organism>
<dbReference type="EMBL" id="BQKI01000005">
    <property type="protein sequence ID" value="GJM94491.1"/>
    <property type="molecule type" value="Genomic_DNA"/>
</dbReference>
<evidence type="ECO:0000259" key="4">
    <source>
        <dbReference type="PROSITE" id="PS51473"/>
    </source>
</evidence>
<reference evidence="5" key="2">
    <citation type="submission" date="2021-12" db="EMBL/GenBank/DDBJ databases">
        <title>Resequencing data analysis of finger millet.</title>
        <authorList>
            <person name="Hatakeyama M."/>
            <person name="Aluri S."/>
            <person name="Balachadran M.T."/>
            <person name="Sivarajan S.R."/>
            <person name="Poveda L."/>
            <person name="Shimizu-Inatsugi R."/>
            <person name="Schlapbach R."/>
            <person name="Sreeman S.M."/>
            <person name="Shimizu K.K."/>
        </authorList>
    </citation>
    <scope>NUCLEOTIDE SEQUENCE</scope>
</reference>
<feature type="signal peptide" evidence="3">
    <location>
        <begin position="1"/>
        <end position="23"/>
    </location>
</feature>
<gene>
    <name evidence="5" type="primary">ga11138</name>
    <name evidence="5" type="ORF">PR202_ga11138</name>
</gene>
<evidence type="ECO:0000313" key="5">
    <source>
        <dbReference type="EMBL" id="GJM94491.1"/>
    </source>
</evidence>